<dbReference type="InterPro" id="IPR050266">
    <property type="entry name" value="AB_hydrolase_sf"/>
</dbReference>
<feature type="domain" description="AB hydrolase-1" evidence="1">
    <location>
        <begin position="76"/>
        <end position="148"/>
    </location>
</feature>
<dbReference type="Pfam" id="PF00561">
    <property type="entry name" value="Abhydrolase_1"/>
    <property type="match status" value="1"/>
</dbReference>
<dbReference type="PANTHER" id="PTHR43798">
    <property type="entry name" value="MONOACYLGLYCEROL LIPASE"/>
    <property type="match status" value="1"/>
</dbReference>
<evidence type="ECO:0000313" key="3">
    <source>
        <dbReference type="Proteomes" id="UP000782610"/>
    </source>
</evidence>
<sequence>MARARTIPTDHKPLAGLPVRMVTVGRGAEQVAVHIGGVLGPGRVPVICIAGYNRNMADYSDFVRLGGLAMIEANPIVLVDLKGRGRSSDRPRLTGYSSLADADDLTEVARALAIERAIFVGQGYGGQVLMALAAAQPSLIAGTVLIDAGPVSDSRGLVRLRGTLDDLTGVRGEASLKPMLRRMLAADYPGMPEAALDGLAYRSHFVDRRGRLQPLFDPVLIKLLEPFDLDDVLVAQWPLFDALSAAPLMMMRTQLTQQLRRETFEEMMKRRRDAEAFVIEQQGSPALLDNADDVQPIADFVKRVMGPRKAAA</sequence>
<name>A0A933L231_9HYPH</name>
<dbReference type="Gene3D" id="3.40.50.1820">
    <property type="entry name" value="alpha/beta hydrolase"/>
    <property type="match status" value="1"/>
</dbReference>
<reference evidence="2" key="1">
    <citation type="submission" date="2020-07" db="EMBL/GenBank/DDBJ databases">
        <title>Huge and variable diversity of episymbiotic CPR bacteria and DPANN archaea in groundwater ecosystems.</title>
        <authorList>
            <person name="He C.Y."/>
            <person name="Keren R."/>
            <person name="Whittaker M."/>
            <person name="Farag I.F."/>
            <person name="Doudna J."/>
            <person name="Cate J.H.D."/>
            <person name="Banfield J.F."/>
        </authorList>
    </citation>
    <scope>NUCLEOTIDE SEQUENCE</scope>
    <source>
        <strain evidence="2">NC_groundwater_1586_Pr3_B-0.1um_66_15</strain>
    </source>
</reference>
<dbReference type="Proteomes" id="UP000782610">
    <property type="component" value="Unassembled WGS sequence"/>
</dbReference>
<keyword evidence="2" id="KW-0378">Hydrolase</keyword>
<dbReference type="EMBL" id="JACRAF010000038">
    <property type="protein sequence ID" value="MBI4922829.1"/>
    <property type="molecule type" value="Genomic_DNA"/>
</dbReference>
<evidence type="ECO:0000313" key="2">
    <source>
        <dbReference type="EMBL" id="MBI4922829.1"/>
    </source>
</evidence>
<proteinExistence type="predicted"/>
<dbReference type="GO" id="GO:0016787">
    <property type="term" value="F:hydrolase activity"/>
    <property type="evidence" value="ECO:0007669"/>
    <property type="project" value="UniProtKB-KW"/>
</dbReference>
<comment type="caution">
    <text evidence="2">The sequence shown here is derived from an EMBL/GenBank/DDBJ whole genome shotgun (WGS) entry which is preliminary data.</text>
</comment>
<dbReference type="SUPFAM" id="SSF53474">
    <property type="entry name" value="alpha/beta-Hydrolases"/>
    <property type="match status" value="1"/>
</dbReference>
<evidence type="ECO:0000259" key="1">
    <source>
        <dbReference type="Pfam" id="PF00561"/>
    </source>
</evidence>
<dbReference type="InterPro" id="IPR029058">
    <property type="entry name" value="AB_hydrolase_fold"/>
</dbReference>
<protein>
    <submittedName>
        <fullName evidence="2">Alpha/beta fold hydrolase</fullName>
    </submittedName>
</protein>
<accession>A0A933L231</accession>
<organism evidence="2 3">
    <name type="scientific">Devosia nanyangense</name>
    <dbReference type="NCBI Taxonomy" id="1228055"/>
    <lineage>
        <taxon>Bacteria</taxon>
        <taxon>Pseudomonadati</taxon>
        <taxon>Pseudomonadota</taxon>
        <taxon>Alphaproteobacteria</taxon>
        <taxon>Hyphomicrobiales</taxon>
        <taxon>Devosiaceae</taxon>
        <taxon>Devosia</taxon>
    </lineage>
</organism>
<dbReference type="InterPro" id="IPR000073">
    <property type="entry name" value="AB_hydrolase_1"/>
</dbReference>
<dbReference type="PANTHER" id="PTHR43798:SF33">
    <property type="entry name" value="HYDROLASE, PUTATIVE (AFU_ORTHOLOGUE AFUA_2G14860)-RELATED"/>
    <property type="match status" value="1"/>
</dbReference>
<dbReference type="GO" id="GO:0016020">
    <property type="term" value="C:membrane"/>
    <property type="evidence" value="ECO:0007669"/>
    <property type="project" value="TreeGrafter"/>
</dbReference>
<gene>
    <name evidence="2" type="ORF">HY834_13870</name>
</gene>
<dbReference type="AlphaFoldDB" id="A0A933L231"/>